<dbReference type="GO" id="GO:0009830">
    <property type="term" value="P:cell wall modification involved in abscission"/>
    <property type="evidence" value="ECO:0007669"/>
    <property type="project" value="UniProtKB-ARBA"/>
</dbReference>
<evidence type="ECO:0000256" key="10">
    <source>
        <dbReference type="ARBA" id="ARBA00034074"/>
    </source>
</evidence>
<evidence type="ECO:0000313" key="14">
    <source>
        <dbReference type="EMBL" id="KAK7844647.1"/>
    </source>
</evidence>
<dbReference type="InterPro" id="IPR000743">
    <property type="entry name" value="Glyco_hydro_28"/>
</dbReference>
<evidence type="ECO:0000313" key="15">
    <source>
        <dbReference type="Proteomes" id="UP000237347"/>
    </source>
</evidence>
<organism evidence="14 15">
    <name type="scientific">Quercus suber</name>
    <name type="common">Cork oak</name>
    <dbReference type="NCBI Taxonomy" id="58331"/>
    <lineage>
        <taxon>Eukaryota</taxon>
        <taxon>Viridiplantae</taxon>
        <taxon>Streptophyta</taxon>
        <taxon>Embryophyta</taxon>
        <taxon>Tracheophyta</taxon>
        <taxon>Spermatophyta</taxon>
        <taxon>Magnoliopsida</taxon>
        <taxon>eudicotyledons</taxon>
        <taxon>Gunneridae</taxon>
        <taxon>Pentapetalae</taxon>
        <taxon>rosids</taxon>
        <taxon>fabids</taxon>
        <taxon>Fagales</taxon>
        <taxon>Fagaceae</taxon>
        <taxon>Quercus</taxon>
    </lineage>
</organism>
<feature type="chain" id="PRO_5043990464" description="endo-polygalacturonase" evidence="13">
    <location>
        <begin position="23"/>
        <end position="601"/>
    </location>
</feature>
<evidence type="ECO:0000256" key="7">
    <source>
        <dbReference type="ARBA" id="ARBA00022801"/>
    </source>
</evidence>
<evidence type="ECO:0000256" key="6">
    <source>
        <dbReference type="ARBA" id="ARBA00022729"/>
    </source>
</evidence>
<dbReference type="AlphaFoldDB" id="A0AAW0L0N2"/>
<feature type="active site" evidence="11">
    <location>
        <position position="419"/>
    </location>
</feature>
<keyword evidence="7 12" id="KW-0378">Hydrolase</keyword>
<dbReference type="EMBL" id="PKMF04000182">
    <property type="protein sequence ID" value="KAK7844647.1"/>
    <property type="molecule type" value="Genomic_DNA"/>
</dbReference>
<evidence type="ECO:0000256" key="8">
    <source>
        <dbReference type="ARBA" id="ARBA00023295"/>
    </source>
</evidence>
<feature type="signal peptide" evidence="13">
    <location>
        <begin position="1"/>
        <end position="22"/>
    </location>
</feature>
<keyword evidence="8 12" id="KW-0326">Glycosidase</keyword>
<proteinExistence type="inferred from homology"/>
<sequence>MSQQSQFLTLLIILASFSTCFSSYKEDPHATNGGPDPIAHTTSMGTINQGDKHEPWLVDFMKSQTKRFDLTTRLSSASTSQKLVNVDDFGAKANGGDDTEAFMKAWKVACSSANSALVVPANKNYHLKPITFSDMSQQSQFLTLLIILASFSTCFSSYKEDPHATNGGPDPIAHTTSMGTINQGDKHEPWLVDFMKSQTKRFGLTTRLSSASTSQKLVNVDDFGAKANGGDDTEAFRKAWKVACSSANSALVVPANKNYHLKPITFSGPCKPYFTMKVYGTIKASSHKSDYEEDTLHWLVFENLQDFNIEGGGTINGNGRIWWESSCKINDKLPCKHAPTAVTFQDSKNVRVSSIRIKNAQQMHLTFQNCQNVEALNLVVIAPGNSPNTDGIHVTGTQNIQIQNCVIRTATDITCGPGHGISIGSLGSDNSEAEVSNVMVNRAKLTGTTNGMRIKTWQGGSGYAKNIIFQNVVMNNVSNPIIIDQNYCDQKTPCEQQPSAVKISNVVFKNIKGTSASEEAISFDCSKSFPCQGVLLQDVNLVRQGNCSKSFPCQGVLLQDVNLVRQGDGDVDATCLKVRLQKKGNVSPGQNEVVGSSYSDQ</sequence>
<dbReference type="EC" id="3.2.1.15" evidence="3"/>
<keyword evidence="4" id="KW-0134">Cell wall</keyword>
<keyword evidence="5" id="KW-0964">Secreted</keyword>
<dbReference type="InterPro" id="IPR006626">
    <property type="entry name" value="PbH1"/>
</dbReference>
<dbReference type="GO" id="GO:0005975">
    <property type="term" value="P:carbohydrate metabolic process"/>
    <property type="evidence" value="ECO:0007669"/>
    <property type="project" value="InterPro"/>
</dbReference>
<evidence type="ECO:0000256" key="12">
    <source>
        <dbReference type="RuleBase" id="RU361169"/>
    </source>
</evidence>
<dbReference type="Gene3D" id="2.160.20.10">
    <property type="entry name" value="Single-stranded right-handed beta-helix, Pectin lyase-like"/>
    <property type="match status" value="2"/>
</dbReference>
<comment type="subcellular location">
    <subcellularLocation>
        <location evidence="1">Secreted</location>
        <location evidence="1">Cell wall</location>
    </subcellularLocation>
</comment>
<evidence type="ECO:0000256" key="5">
    <source>
        <dbReference type="ARBA" id="ARBA00022525"/>
    </source>
</evidence>
<keyword evidence="9" id="KW-0961">Cell wall biogenesis/degradation</keyword>
<name>A0AAW0L0N2_QUESU</name>
<gene>
    <name evidence="14" type="primary">PGLR_7</name>
    <name evidence="14" type="ORF">CFP56_010630</name>
</gene>
<accession>A0AAW0L0N2</accession>
<evidence type="ECO:0000256" key="11">
    <source>
        <dbReference type="PROSITE-ProRule" id="PRU10052"/>
    </source>
</evidence>
<dbReference type="PROSITE" id="PS00502">
    <property type="entry name" value="POLYGALACTURONASE"/>
    <property type="match status" value="1"/>
</dbReference>
<keyword evidence="15" id="KW-1185">Reference proteome</keyword>
<dbReference type="Pfam" id="PF00295">
    <property type="entry name" value="Glyco_hydro_28"/>
    <property type="match status" value="1"/>
</dbReference>
<comment type="similarity">
    <text evidence="2 12">Belongs to the glycosyl hydrolase 28 family.</text>
</comment>
<reference evidence="14 15" key="1">
    <citation type="journal article" date="2018" name="Sci. Data">
        <title>The draft genome sequence of cork oak.</title>
        <authorList>
            <person name="Ramos A.M."/>
            <person name="Usie A."/>
            <person name="Barbosa P."/>
            <person name="Barros P.M."/>
            <person name="Capote T."/>
            <person name="Chaves I."/>
            <person name="Simoes F."/>
            <person name="Abreu I."/>
            <person name="Carrasquinho I."/>
            <person name="Faro C."/>
            <person name="Guimaraes J.B."/>
            <person name="Mendonca D."/>
            <person name="Nobrega F."/>
            <person name="Rodrigues L."/>
            <person name="Saibo N.J.M."/>
            <person name="Varela M.C."/>
            <person name="Egas C."/>
            <person name="Matos J."/>
            <person name="Miguel C.M."/>
            <person name="Oliveira M.M."/>
            <person name="Ricardo C.P."/>
            <person name="Goncalves S."/>
        </authorList>
    </citation>
    <scope>NUCLEOTIDE SEQUENCE [LARGE SCALE GENOMIC DNA]</scope>
    <source>
        <strain evidence="15">cv. HL8</strain>
    </source>
</reference>
<evidence type="ECO:0000256" key="13">
    <source>
        <dbReference type="SAM" id="SignalP"/>
    </source>
</evidence>
<dbReference type="FunFam" id="2.160.20.10:FF:000028">
    <property type="entry name" value="Polygalacturonase QRT2"/>
    <property type="match status" value="1"/>
</dbReference>
<comment type="catalytic activity">
    <reaction evidence="10">
        <text>(1,4-alpha-D-galacturonosyl)n+m + H2O = (1,4-alpha-D-galacturonosyl)n + (1,4-alpha-D-galacturonosyl)m.</text>
        <dbReference type="EC" id="3.2.1.15"/>
    </reaction>
</comment>
<protein>
    <recommendedName>
        <fullName evidence="3">endo-polygalacturonase</fullName>
        <ecNumber evidence="3">3.2.1.15</ecNumber>
    </recommendedName>
</protein>
<dbReference type="SMART" id="SM00710">
    <property type="entry name" value="PbH1"/>
    <property type="match status" value="4"/>
</dbReference>
<comment type="caution">
    <text evidence="14">The sequence shown here is derived from an EMBL/GenBank/DDBJ whole genome shotgun (WGS) entry which is preliminary data.</text>
</comment>
<dbReference type="GO" id="GO:0010047">
    <property type="term" value="P:fruit dehiscence"/>
    <property type="evidence" value="ECO:0007669"/>
    <property type="project" value="UniProtKB-ARBA"/>
</dbReference>
<evidence type="ECO:0000256" key="2">
    <source>
        <dbReference type="ARBA" id="ARBA00008834"/>
    </source>
</evidence>
<dbReference type="GO" id="GO:0009901">
    <property type="term" value="P:anther dehiscence"/>
    <property type="evidence" value="ECO:0007669"/>
    <property type="project" value="UniProtKB-ARBA"/>
</dbReference>
<dbReference type="SUPFAM" id="SSF51126">
    <property type="entry name" value="Pectin lyase-like"/>
    <property type="match status" value="2"/>
</dbReference>
<evidence type="ECO:0000256" key="4">
    <source>
        <dbReference type="ARBA" id="ARBA00022512"/>
    </source>
</evidence>
<dbReference type="InterPro" id="IPR012334">
    <property type="entry name" value="Pectin_lyas_fold"/>
</dbReference>
<keyword evidence="6 13" id="KW-0732">Signal</keyword>
<dbReference type="Proteomes" id="UP000237347">
    <property type="component" value="Unassembled WGS sequence"/>
</dbReference>
<evidence type="ECO:0000256" key="9">
    <source>
        <dbReference type="ARBA" id="ARBA00023316"/>
    </source>
</evidence>
<dbReference type="PANTHER" id="PTHR31375">
    <property type="match status" value="1"/>
</dbReference>
<dbReference type="GO" id="GO:0004650">
    <property type="term" value="F:polygalacturonase activity"/>
    <property type="evidence" value="ECO:0007669"/>
    <property type="project" value="UniProtKB-EC"/>
</dbReference>
<evidence type="ECO:0000256" key="1">
    <source>
        <dbReference type="ARBA" id="ARBA00004191"/>
    </source>
</evidence>
<evidence type="ECO:0000256" key="3">
    <source>
        <dbReference type="ARBA" id="ARBA00012736"/>
    </source>
</evidence>
<dbReference type="InterPro" id="IPR011050">
    <property type="entry name" value="Pectin_lyase_fold/virulence"/>
</dbReference>